<keyword evidence="3" id="KW-1185">Reference proteome</keyword>
<dbReference type="SUPFAM" id="SSF56112">
    <property type="entry name" value="Protein kinase-like (PK-like)"/>
    <property type="match status" value="1"/>
</dbReference>
<reference evidence="2" key="1">
    <citation type="journal article" date="2020" name="Stud. Mycol.">
        <title>101 Dothideomycetes genomes: a test case for predicting lifestyles and emergence of pathogens.</title>
        <authorList>
            <person name="Haridas S."/>
            <person name="Albert R."/>
            <person name="Binder M."/>
            <person name="Bloem J."/>
            <person name="Labutti K."/>
            <person name="Salamov A."/>
            <person name="Andreopoulos B."/>
            <person name="Baker S."/>
            <person name="Barry K."/>
            <person name="Bills G."/>
            <person name="Bluhm B."/>
            <person name="Cannon C."/>
            <person name="Castanera R."/>
            <person name="Culley D."/>
            <person name="Daum C."/>
            <person name="Ezra D."/>
            <person name="Gonzalez J."/>
            <person name="Henrissat B."/>
            <person name="Kuo A."/>
            <person name="Liang C."/>
            <person name="Lipzen A."/>
            <person name="Lutzoni F."/>
            <person name="Magnuson J."/>
            <person name="Mondo S."/>
            <person name="Nolan M."/>
            <person name="Ohm R."/>
            <person name="Pangilinan J."/>
            <person name="Park H.-J."/>
            <person name="Ramirez L."/>
            <person name="Alfaro M."/>
            <person name="Sun H."/>
            <person name="Tritt A."/>
            <person name="Yoshinaga Y."/>
            <person name="Zwiers L.-H."/>
            <person name="Turgeon B."/>
            <person name="Goodwin S."/>
            <person name="Spatafora J."/>
            <person name="Crous P."/>
            <person name="Grigoriev I."/>
        </authorList>
    </citation>
    <scope>NUCLEOTIDE SEQUENCE</scope>
    <source>
        <strain evidence="2">CBS 175.79</strain>
    </source>
</reference>
<evidence type="ECO:0000313" key="3">
    <source>
        <dbReference type="Proteomes" id="UP000799778"/>
    </source>
</evidence>
<name>A0A6A5X7U2_9PLEO</name>
<feature type="region of interest" description="Disordered" evidence="1">
    <location>
        <begin position="158"/>
        <end position="190"/>
    </location>
</feature>
<dbReference type="OrthoDB" id="5598852at2759"/>
<proteinExistence type="predicted"/>
<dbReference type="InterPro" id="IPR011009">
    <property type="entry name" value="Kinase-like_dom_sf"/>
</dbReference>
<dbReference type="EMBL" id="ML978080">
    <property type="protein sequence ID" value="KAF2009013.1"/>
    <property type="molecule type" value="Genomic_DNA"/>
</dbReference>
<evidence type="ECO:0000256" key="1">
    <source>
        <dbReference type="SAM" id="MobiDB-lite"/>
    </source>
</evidence>
<protein>
    <recommendedName>
        <fullName evidence="4">Aminoglycoside phosphotransferase domain-containing protein</fullName>
    </recommendedName>
</protein>
<dbReference type="RefSeq" id="XP_033377352.1">
    <property type="nucleotide sequence ID" value="XM_033534284.1"/>
</dbReference>
<feature type="compositionally biased region" description="Low complexity" evidence="1">
    <location>
        <begin position="172"/>
        <end position="183"/>
    </location>
</feature>
<gene>
    <name evidence="2" type="ORF">BU24DRAFT_497580</name>
</gene>
<organism evidence="2 3">
    <name type="scientific">Aaosphaeria arxii CBS 175.79</name>
    <dbReference type="NCBI Taxonomy" id="1450172"/>
    <lineage>
        <taxon>Eukaryota</taxon>
        <taxon>Fungi</taxon>
        <taxon>Dikarya</taxon>
        <taxon>Ascomycota</taxon>
        <taxon>Pezizomycotina</taxon>
        <taxon>Dothideomycetes</taxon>
        <taxon>Pleosporomycetidae</taxon>
        <taxon>Pleosporales</taxon>
        <taxon>Pleosporales incertae sedis</taxon>
        <taxon>Aaosphaeria</taxon>
    </lineage>
</organism>
<dbReference type="Proteomes" id="UP000799778">
    <property type="component" value="Unassembled WGS sequence"/>
</dbReference>
<accession>A0A6A5X7U2</accession>
<dbReference type="AlphaFoldDB" id="A0A6A5X7U2"/>
<dbReference type="GeneID" id="54291681"/>
<evidence type="ECO:0008006" key="4">
    <source>
        <dbReference type="Google" id="ProtNLM"/>
    </source>
</evidence>
<sequence>MTPPKSLPSPTLTQHAHDIAIQHFPSHNLTFWAGVQGGCSHTFLLTPNSSEDSNGDVKEKLVLQLRPRIHALDASVVAEASRVYGDDVVPSARILPTPNPSEYEEGEWQVVCTPLLPGTPYSRLQPTVDIRPGTAMFARQVGLVGCLARFIGRAWTSRPRSRGRGRADSPFDDSTSTSPTTYDAGCEGGRGQMKGKVGGVIRAKLRRLAEELEGVEMRARAGGVRRDYEGIMDCDDGWPVVLTHGDLIASNILIADSNSDRREEEEIEEARITGVVDWAEAEWLPFGVCLYAVEQFLGFLDAEANVWRYYACAGELRRVFYEVLCEEVPELKGRLWELGVMGDVGVLLWYGYAWDGGRIDRVVNSVDDGVEVECLRAWLS</sequence>
<evidence type="ECO:0000313" key="2">
    <source>
        <dbReference type="EMBL" id="KAF2009013.1"/>
    </source>
</evidence>